<dbReference type="Proteomes" id="UP001305928">
    <property type="component" value="Chromosome"/>
</dbReference>
<evidence type="ECO:0000313" key="1">
    <source>
        <dbReference type="EMBL" id="WPC03457.1"/>
    </source>
</evidence>
<dbReference type="EMBL" id="CP137892">
    <property type="protein sequence ID" value="WPC03457.1"/>
    <property type="molecule type" value="Genomic_DNA"/>
</dbReference>
<proteinExistence type="predicted"/>
<name>A0ABZ0PRZ9_9PSED</name>
<dbReference type="RefSeq" id="WP_318641940.1">
    <property type="nucleotide sequence ID" value="NZ_CP137892.1"/>
</dbReference>
<reference evidence="1 2" key="1">
    <citation type="submission" date="2023-11" db="EMBL/GenBank/DDBJ databases">
        <title>Complete genome of Pseudomonas benzenivorans BA3361.</title>
        <authorList>
            <person name="Shin S.Y."/>
            <person name="Song J."/>
            <person name="Kang H."/>
        </authorList>
    </citation>
    <scope>NUCLEOTIDE SEQUENCE [LARGE SCALE GENOMIC DNA]</scope>
    <source>
        <strain evidence="1 2">HNIBRBA3361</strain>
    </source>
</reference>
<protein>
    <submittedName>
        <fullName evidence="1">Uncharacterized protein</fullName>
    </submittedName>
</protein>
<evidence type="ECO:0000313" key="2">
    <source>
        <dbReference type="Proteomes" id="UP001305928"/>
    </source>
</evidence>
<organism evidence="1 2">
    <name type="scientific">Pseudomonas benzenivorans</name>
    <dbReference type="NCBI Taxonomy" id="556533"/>
    <lineage>
        <taxon>Bacteria</taxon>
        <taxon>Pseudomonadati</taxon>
        <taxon>Pseudomonadota</taxon>
        <taxon>Gammaproteobacteria</taxon>
        <taxon>Pseudomonadales</taxon>
        <taxon>Pseudomonadaceae</taxon>
        <taxon>Pseudomonas</taxon>
    </lineage>
</organism>
<keyword evidence="2" id="KW-1185">Reference proteome</keyword>
<gene>
    <name evidence="1" type="ORF">SBP02_11745</name>
</gene>
<accession>A0ABZ0PRZ9</accession>
<sequence length="504" mass="57155">MNKIAGGFADIYKNNVFVDVVSDHYVPDGQKIEFSVWHTFASKKTLSDVQLLNAEGLDGFDGVEFGIREPKFLRVFQSQKNLATGVQVTVAGSVVAAISDFEVMKLVDNRIDWSVSPSIRVQYMTEVIEAFDGTEQRIALRDKPRVTAEFQYSLFDTDRYIFDNEIISQRGRVLIPLWPMQSKCVVSNDGVTLEKGNEFLSACEFMLITSGVESEIVSIEARQGLAFSCDLLVLKNSLEELTAIPVFPASLSNENTSKIASNFYETRTLSFDIDPESIDFQLPDETQFTHIDDRVEWDDDLQEYNYGNDKPVLTIRYDRSADITANYALLRASFDPGFGLKHDHERTSGAYRTFNFEYRFFSEEERQQLVDFAKITKGAQREFYCEAPYFGYEVISANGKAIIIKESKLTLNTGTSAPAISLSLYNGDKIYRKIDSVTNNTDGTQTLNLLEDIQSLTAEDIDYAAPLFLSRFESDDFNFVFETDQISTITKTIKQLIHAEHTRY</sequence>